<sequence length="49" mass="5339">MRVCLHADSRSASSYDDADMPGVRRTGCGFASQAFGAYVMRDVAVVVRR</sequence>
<evidence type="ECO:0000313" key="2">
    <source>
        <dbReference type="Proteomes" id="UP000070092"/>
    </source>
</evidence>
<gene>
    <name evidence="1" type="ORF">HMPREF3196_01964</name>
</gene>
<organism evidence="1 2">
    <name type="scientific">Bifidobacterium bifidum</name>
    <dbReference type="NCBI Taxonomy" id="1681"/>
    <lineage>
        <taxon>Bacteria</taxon>
        <taxon>Bacillati</taxon>
        <taxon>Actinomycetota</taxon>
        <taxon>Actinomycetes</taxon>
        <taxon>Bifidobacteriales</taxon>
        <taxon>Bifidobacteriaceae</taxon>
        <taxon>Bifidobacterium</taxon>
    </lineage>
</organism>
<accession>A0A133KKD3</accession>
<dbReference type="PATRIC" id="fig|1681.53.peg.1913"/>
<protein>
    <submittedName>
        <fullName evidence="1">Uncharacterized protein</fullName>
    </submittedName>
</protein>
<proteinExistence type="predicted"/>
<dbReference type="EMBL" id="LRPO01000053">
    <property type="protein sequence ID" value="KWZ80109.1"/>
    <property type="molecule type" value="Genomic_DNA"/>
</dbReference>
<dbReference type="AlphaFoldDB" id="A0A133KKD3"/>
<comment type="caution">
    <text evidence="1">The sequence shown here is derived from an EMBL/GenBank/DDBJ whole genome shotgun (WGS) entry which is preliminary data.</text>
</comment>
<dbReference type="Proteomes" id="UP000070092">
    <property type="component" value="Unassembled WGS sequence"/>
</dbReference>
<evidence type="ECO:0000313" key="1">
    <source>
        <dbReference type="EMBL" id="KWZ80109.1"/>
    </source>
</evidence>
<name>A0A133KKD3_BIFBI</name>
<reference evidence="1 2" key="1">
    <citation type="submission" date="2016-01" db="EMBL/GenBank/DDBJ databases">
        <authorList>
            <person name="Oliw E.H."/>
        </authorList>
    </citation>
    <scope>NUCLEOTIDE SEQUENCE [LARGE SCALE GENOMIC DNA]</scope>
    <source>
        <strain evidence="1 2">MJR8628B</strain>
    </source>
</reference>